<reference evidence="3 4" key="1">
    <citation type="journal article" date="2019" name="Int. J. Syst. Evol. Microbiol.">
        <title>The Global Catalogue of Microorganisms (GCM) 10K type strain sequencing project: providing services to taxonomists for standard genome sequencing and annotation.</title>
        <authorList>
            <consortium name="The Broad Institute Genomics Platform"/>
            <consortium name="The Broad Institute Genome Sequencing Center for Infectious Disease"/>
            <person name="Wu L."/>
            <person name="Ma J."/>
        </authorList>
    </citation>
    <scope>NUCLEOTIDE SEQUENCE [LARGE SCALE GENOMIC DNA]</scope>
    <source>
        <strain evidence="3 4">JCM 10667</strain>
    </source>
</reference>
<name>A0ABN1F6J8_9ACTN</name>
<feature type="transmembrane region" description="Helical" evidence="2">
    <location>
        <begin position="178"/>
        <end position="199"/>
    </location>
</feature>
<proteinExistence type="predicted"/>
<dbReference type="EMBL" id="BAAAHD010000058">
    <property type="protein sequence ID" value="GAA0583711.1"/>
    <property type="molecule type" value="Genomic_DNA"/>
</dbReference>
<keyword evidence="2" id="KW-0812">Transmembrane</keyword>
<sequence>MQRAAVTTTTDDAAASGDARRAELAAVTCTEELARLLAEQYARADVSLRELELRTQRAGGIRLARTTCSDMLAGRRFPKKAMMVAFLRACQVPEEEVPDWERAWARVKLSQVSATQVSATQVSATRVSVAQPAEADEVERPVPSPPGDAGDGGAAAGRDVRPVMARAFRVQKPTRRRVVLVAGPAAALGLVAVIGFTAFTGPRPPRTVADDGRAFTTGGSSRFSVTVDPAHTEIRLTRRLDAIIGGQTATITVDGALAGVWQPLPAEARGWREQSVMLPPALTRGHRRLTITNTFVSSEMDFNEFTYFVDQKVDGEWSRADTVDVGPYHPGSEAAHQYRITRQNWAGKRDLSYLE</sequence>
<evidence type="ECO:0000256" key="1">
    <source>
        <dbReference type="SAM" id="MobiDB-lite"/>
    </source>
</evidence>
<dbReference type="Proteomes" id="UP001501427">
    <property type="component" value="Unassembled WGS sequence"/>
</dbReference>
<evidence type="ECO:0000256" key="2">
    <source>
        <dbReference type="SAM" id="Phobius"/>
    </source>
</evidence>
<keyword evidence="2" id="KW-1133">Transmembrane helix</keyword>
<comment type="caution">
    <text evidence="3">The sequence shown here is derived from an EMBL/GenBank/DDBJ whole genome shotgun (WGS) entry which is preliminary data.</text>
</comment>
<gene>
    <name evidence="3" type="ORF">GCM10009546_52560</name>
</gene>
<keyword evidence="4" id="KW-1185">Reference proteome</keyword>
<evidence type="ECO:0000313" key="4">
    <source>
        <dbReference type="Proteomes" id="UP001501427"/>
    </source>
</evidence>
<feature type="region of interest" description="Disordered" evidence="1">
    <location>
        <begin position="128"/>
        <end position="157"/>
    </location>
</feature>
<keyword evidence="2" id="KW-0472">Membrane</keyword>
<accession>A0ABN1F6J8</accession>
<evidence type="ECO:0000313" key="3">
    <source>
        <dbReference type="EMBL" id="GAA0583711.1"/>
    </source>
</evidence>
<protein>
    <recommendedName>
        <fullName evidence="5">XRE family transcriptional regulator</fullName>
    </recommendedName>
</protein>
<organism evidence="3 4">
    <name type="scientific">Actinomadura livida</name>
    <dbReference type="NCBI Taxonomy" id="79909"/>
    <lineage>
        <taxon>Bacteria</taxon>
        <taxon>Bacillati</taxon>
        <taxon>Actinomycetota</taxon>
        <taxon>Actinomycetes</taxon>
        <taxon>Streptosporangiales</taxon>
        <taxon>Thermomonosporaceae</taxon>
        <taxon>Actinomadura</taxon>
    </lineage>
</organism>
<evidence type="ECO:0008006" key="5">
    <source>
        <dbReference type="Google" id="ProtNLM"/>
    </source>
</evidence>